<dbReference type="Proteomes" id="UP000199306">
    <property type="component" value="Unassembled WGS sequence"/>
</dbReference>
<evidence type="ECO:0000313" key="4">
    <source>
        <dbReference type="EMBL" id="SFP85556.1"/>
    </source>
</evidence>
<gene>
    <name evidence="4" type="ORF">SAMN04515674_106165</name>
</gene>
<keyword evidence="2" id="KW-1133">Transmembrane helix</keyword>
<dbReference type="PANTHER" id="PTHR34220:SF7">
    <property type="entry name" value="SENSOR HISTIDINE KINASE YPDA"/>
    <property type="match status" value="1"/>
</dbReference>
<dbReference type="AlphaFoldDB" id="A0A1I5TT96"/>
<dbReference type="InterPro" id="IPR010559">
    <property type="entry name" value="Sig_transdc_His_kin_internal"/>
</dbReference>
<accession>A0A1I5TT96</accession>
<dbReference type="EMBL" id="FOXH01000006">
    <property type="protein sequence ID" value="SFP85556.1"/>
    <property type="molecule type" value="Genomic_DNA"/>
</dbReference>
<feature type="coiled-coil region" evidence="1">
    <location>
        <begin position="183"/>
        <end position="219"/>
    </location>
</feature>
<evidence type="ECO:0000313" key="5">
    <source>
        <dbReference type="Proteomes" id="UP000199306"/>
    </source>
</evidence>
<keyword evidence="5" id="KW-1185">Reference proteome</keyword>
<dbReference type="GO" id="GO:0016020">
    <property type="term" value="C:membrane"/>
    <property type="evidence" value="ECO:0007669"/>
    <property type="project" value="InterPro"/>
</dbReference>
<dbReference type="PANTHER" id="PTHR34220">
    <property type="entry name" value="SENSOR HISTIDINE KINASE YPDA"/>
    <property type="match status" value="1"/>
</dbReference>
<keyword evidence="4" id="KW-0418">Kinase</keyword>
<feature type="transmembrane region" description="Helical" evidence="2">
    <location>
        <begin position="55"/>
        <end position="76"/>
    </location>
</feature>
<dbReference type="STRING" id="1079859.SAMN04515674_106165"/>
<protein>
    <submittedName>
        <fullName evidence="4">Histidine kinase</fullName>
    </submittedName>
</protein>
<sequence>MPNLQTTDSSSGLNLWTKNHPVFLRHLIIWVIYSIYQQSIVFYVTKGKVFDIYSFLLNSVLDAFIFYASFYIFQHFLKPKKYVSVFIGLLALIAAFSGIKYGFEKIIFPCAGIQVADVFSADINKYVAANIWNTILYSGYGLGYFYALKAIQAEKDQRLLETEKRILIESELFHTQEILLKNQEILEKTQKVLSQEHQLLENEQELKRLEYERNQAQLAFLRSQINPHFLYNTLNFFYAKVLSHSREAAEGILVLVEMMKYALKEEDGNGKVMLDKEVQHLENFIKLNQLRYNNTLFIRFNKDGMLAFRTIMPLVLITFVENIIKHGDLQDIENPAVIDMKVNNQGLLFFTHNKKRNGPKEKSTGIGLQNTINRLNLGYGNDGYHLEIDETDLFYTVNLRIKI</sequence>
<keyword evidence="4" id="KW-0808">Transferase</keyword>
<feature type="domain" description="Signal transduction histidine kinase internal region" evidence="3">
    <location>
        <begin position="216"/>
        <end position="295"/>
    </location>
</feature>
<evidence type="ECO:0000256" key="1">
    <source>
        <dbReference type="SAM" id="Coils"/>
    </source>
</evidence>
<feature type="transmembrane region" description="Helical" evidence="2">
    <location>
        <begin position="82"/>
        <end position="99"/>
    </location>
</feature>
<dbReference type="GO" id="GO:0000155">
    <property type="term" value="F:phosphorelay sensor kinase activity"/>
    <property type="evidence" value="ECO:0007669"/>
    <property type="project" value="InterPro"/>
</dbReference>
<proteinExistence type="predicted"/>
<reference evidence="4 5" key="1">
    <citation type="submission" date="2016-10" db="EMBL/GenBank/DDBJ databases">
        <authorList>
            <person name="de Groot N.N."/>
        </authorList>
    </citation>
    <scope>NUCLEOTIDE SEQUENCE [LARGE SCALE GENOMIC DNA]</scope>
    <source>
        <strain evidence="5">E92,LMG 26720,CCM 7988</strain>
    </source>
</reference>
<dbReference type="OrthoDB" id="9792992at2"/>
<feature type="transmembrane region" description="Helical" evidence="2">
    <location>
        <begin position="23"/>
        <end position="43"/>
    </location>
</feature>
<name>A0A1I5TT96_9BACT</name>
<keyword evidence="1" id="KW-0175">Coiled coil</keyword>
<dbReference type="InterPro" id="IPR050640">
    <property type="entry name" value="Bact_2-comp_sensor_kinase"/>
</dbReference>
<dbReference type="Pfam" id="PF06580">
    <property type="entry name" value="His_kinase"/>
    <property type="match status" value="1"/>
</dbReference>
<organism evidence="4 5">
    <name type="scientific">Pseudarcicella hirudinis</name>
    <dbReference type="NCBI Taxonomy" id="1079859"/>
    <lineage>
        <taxon>Bacteria</taxon>
        <taxon>Pseudomonadati</taxon>
        <taxon>Bacteroidota</taxon>
        <taxon>Cytophagia</taxon>
        <taxon>Cytophagales</taxon>
        <taxon>Flectobacillaceae</taxon>
        <taxon>Pseudarcicella</taxon>
    </lineage>
</organism>
<evidence type="ECO:0000256" key="2">
    <source>
        <dbReference type="SAM" id="Phobius"/>
    </source>
</evidence>
<dbReference type="RefSeq" id="WP_092017356.1">
    <property type="nucleotide sequence ID" value="NZ_FOXH01000006.1"/>
</dbReference>
<keyword evidence="2" id="KW-0812">Transmembrane</keyword>
<evidence type="ECO:0000259" key="3">
    <source>
        <dbReference type="Pfam" id="PF06580"/>
    </source>
</evidence>
<keyword evidence="2" id="KW-0472">Membrane</keyword>